<dbReference type="NCBIfam" id="TIGR02097">
    <property type="entry name" value="yccV"/>
    <property type="match status" value="1"/>
</dbReference>
<dbReference type="Proteomes" id="UP000289220">
    <property type="component" value="Unassembled WGS sequence"/>
</dbReference>
<dbReference type="KEGG" id="bmed:GYM46_02685"/>
<dbReference type="RefSeq" id="WP_008263584.1">
    <property type="nucleotide sequence ID" value="NZ_CP048751.1"/>
</dbReference>
<dbReference type="EMBL" id="UXHF01000021">
    <property type="protein sequence ID" value="VDC49701.1"/>
    <property type="molecule type" value="Genomic_DNA"/>
</dbReference>
<evidence type="ECO:0000313" key="6">
    <source>
        <dbReference type="Proteomes" id="UP000501325"/>
    </source>
</evidence>
<evidence type="ECO:0000313" key="3">
    <source>
        <dbReference type="EMBL" id="QIH71969.1"/>
    </source>
</evidence>
<evidence type="ECO:0000256" key="1">
    <source>
        <dbReference type="NCBIfam" id="TIGR02097"/>
    </source>
</evidence>
<dbReference type="EMBL" id="CP048751">
    <property type="protein sequence ID" value="QIH71969.1"/>
    <property type="molecule type" value="Genomic_DNA"/>
</dbReference>
<dbReference type="SUPFAM" id="SSF141255">
    <property type="entry name" value="YccV-like"/>
    <property type="match status" value="1"/>
</dbReference>
<dbReference type="GO" id="GO:0003677">
    <property type="term" value="F:DNA binding"/>
    <property type="evidence" value="ECO:0007669"/>
    <property type="project" value="UniProtKB-UniRule"/>
</dbReference>
<dbReference type="Proteomes" id="UP000501325">
    <property type="component" value="Chromosome"/>
</dbReference>
<evidence type="ECO:0000313" key="5">
    <source>
        <dbReference type="Proteomes" id="UP000289220"/>
    </source>
</evidence>
<evidence type="ECO:0000259" key="2">
    <source>
        <dbReference type="SMART" id="SM00992"/>
    </source>
</evidence>
<organism evidence="4 5">
    <name type="scientific">Brevundimonas mediterranea</name>
    <dbReference type="NCBI Taxonomy" id="74329"/>
    <lineage>
        <taxon>Bacteria</taxon>
        <taxon>Pseudomonadati</taxon>
        <taxon>Pseudomonadota</taxon>
        <taxon>Alphaproteobacteria</taxon>
        <taxon>Caulobacterales</taxon>
        <taxon>Caulobacteraceae</taxon>
        <taxon>Brevundimonas</taxon>
    </lineage>
</organism>
<evidence type="ECO:0000313" key="4">
    <source>
        <dbReference type="EMBL" id="VDC49701.1"/>
    </source>
</evidence>
<accession>A0A6G7EF22</accession>
<name>A0A6G7EF22_9CAUL</name>
<proteinExistence type="predicted"/>
<gene>
    <name evidence="4" type="primary">hspQ</name>
    <name evidence="4" type="ORF">BREV_BREV_01347</name>
    <name evidence="3" type="ORF">GYM46_02685</name>
</gene>
<feature type="domain" description="Hemimethylated DNA-binding" evidence="2">
    <location>
        <begin position="6"/>
        <end position="97"/>
    </location>
</feature>
<dbReference type="Pfam" id="PF08755">
    <property type="entry name" value="YccV-like"/>
    <property type="match status" value="1"/>
</dbReference>
<dbReference type="InterPro" id="IPR011722">
    <property type="entry name" value="Hemimethylated_DNA-bd_dom"/>
</dbReference>
<dbReference type="InterPro" id="IPR036623">
    <property type="entry name" value="Hemimethylated_DNA-bd_sf"/>
</dbReference>
<dbReference type="Gene3D" id="2.30.30.390">
    <property type="entry name" value="Hemimethylated DNA-binding domain"/>
    <property type="match status" value="1"/>
</dbReference>
<keyword evidence="4" id="KW-0346">Stress response</keyword>
<dbReference type="AlphaFoldDB" id="A0A6G7EF22"/>
<dbReference type="SMART" id="SM00992">
    <property type="entry name" value="YccV-like"/>
    <property type="match status" value="1"/>
</dbReference>
<sequence length="102" mass="11029">MTQVHTARFAIGQIVRHRDNAFRGVVMDVDHGYAGPAVETGAVAADQPFYRVFALGEDGGFVAYAAEGVLEDGQSVLLPDDAQRWFTTDAEGHHAPLHEGIH</sequence>
<protein>
    <recommendedName>
        <fullName evidence="1">Heat shock protein HspQ</fullName>
    </recommendedName>
</protein>
<keyword evidence="5" id="KW-1185">Reference proteome</keyword>
<reference evidence="3 6" key="2">
    <citation type="submission" date="2020-01" db="EMBL/GenBank/DDBJ databases">
        <authorList>
            <person name="Wang S."/>
        </authorList>
    </citation>
    <scope>NUCLEOTIDE SEQUENCE [LARGE SCALE GENOMIC DNA]</scope>
    <source>
        <strain evidence="3 6">D151-2-6</strain>
    </source>
</reference>
<reference evidence="4 5" key="1">
    <citation type="submission" date="2018-11" db="EMBL/GenBank/DDBJ databases">
        <authorList>
            <person name="Peiro R."/>
            <person name="Begona"/>
            <person name="Cbmso G."/>
            <person name="Lopez M."/>
            <person name="Gonzalez S."/>
            <person name="Sacristan E."/>
            <person name="Castillo E."/>
        </authorList>
    </citation>
    <scope>NUCLEOTIDE SEQUENCE [LARGE SCALE GENOMIC DNA]</scope>
    <source>
        <strain evidence="4">Brev_genome</strain>
    </source>
</reference>